<feature type="domain" description="DUF7843" evidence="5">
    <location>
        <begin position="42"/>
        <end position="122"/>
    </location>
</feature>
<dbReference type="InterPro" id="IPR057164">
    <property type="entry name" value="DUF7842"/>
</dbReference>
<feature type="signal peptide" evidence="1">
    <location>
        <begin position="1"/>
        <end position="25"/>
    </location>
</feature>
<feature type="domain" description="DUF7840" evidence="3">
    <location>
        <begin position="411"/>
        <end position="631"/>
    </location>
</feature>
<evidence type="ECO:0000256" key="1">
    <source>
        <dbReference type="SAM" id="SignalP"/>
    </source>
</evidence>
<dbReference type="Pfam" id="PF13387">
    <property type="entry name" value="Lnb_N"/>
    <property type="match status" value="1"/>
</dbReference>
<evidence type="ECO:0000313" key="7">
    <source>
        <dbReference type="Proteomes" id="UP000462621"/>
    </source>
</evidence>
<dbReference type="AlphaFoldDB" id="A0A7X4LNV8"/>
<dbReference type="Pfam" id="PF25225">
    <property type="entry name" value="DUF7843"/>
    <property type="match status" value="1"/>
</dbReference>
<dbReference type="Pfam" id="PF25224">
    <property type="entry name" value="DUF7842"/>
    <property type="match status" value="1"/>
</dbReference>
<evidence type="ECO:0000259" key="2">
    <source>
        <dbReference type="Pfam" id="PF13387"/>
    </source>
</evidence>
<reference evidence="6 7" key="1">
    <citation type="submission" date="2019-10" db="EMBL/GenBank/DDBJ databases">
        <title>Vibrio sp. nov. isolated from a shrimp pond.</title>
        <authorList>
            <person name="Gomez-Gil B."/>
            <person name="Enciso-Ibarra J."/>
            <person name="Enciso-Ibarra K."/>
            <person name="Bolan-Mejia C."/>
        </authorList>
    </citation>
    <scope>NUCLEOTIDE SEQUENCE [LARGE SCALE GENOMIC DNA]</scope>
    <source>
        <strain evidence="6 7">CAIM 722</strain>
    </source>
</reference>
<feature type="chain" id="PRO_5030948174" evidence="1">
    <location>
        <begin position="26"/>
        <end position="631"/>
    </location>
</feature>
<dbReference type="Proteomes" id="UP000462621">
    <property type="component" value="Unassembled WGS sequence"/>
</dbReference>
<evidence type="ECO:0000259" key="3">
    <source>
        <dbReference type="Pfam" id="PF25222"/>
    </source>
</evidence>
<evidence type="ECO:0000313" key="6">
    <source>
        <dbReference type="EMBL" id="MZI95344.1"/>
    </source>
</evidence>
<dbReference type="InterPro" id="IPR025178">
    <property type="entry name" value="Lnb_N"/>
</dbReference>
<sequence length="631" mass="71246">MTLSRVVFFVCALLATAIPAAYSLAATVQTSVVKQGQPIDIQTLSKDAYWLKLGHYLPAISLPGMNSRYVSTVDSATFFLDQQGKTDPKKELEATYQALYQNKDKQRYRCLFPARYTWLEAQQGRAIPTLDCLELNKWQKAISPDELTLVFPTAFMNNPSSMFGHTLLRIDAKHQNKNSELVAYAVNFAAQPQTDDNAALYALKGLIGSYPGRFTVMPYYKKVREYNDIESRDIWEYPLNFSSVEVDRILKHLWELEQAEFDYYFLDENCSYQLLALLQLANHDLDLVSEFTYSATPSDTVKALVSAGLTQRPDYRAAFGTRLLHESDLVDERVYRAAKALKEHGLYPDKEAFTPSQHAAILEFAYEWLNFQLYDEGLERQSTARRLTGILIARSKIDAPSPFPPVTKPDTSPDQGHGSARFGIARNLYQGKNHSTSLEWRPSYHDLYDAQKGFIPGAQISFGDLKVSVDDAGQSQIDHWYIVDSMALAPSNRVFESTAWNIKLGVDRPDGTDKHRWLLNGGMGKAWGRAEKLHFYGLLSGELNQGPLTDNVWVPGVGARAGLLYSFNDEHRFGIEGEWLALIGGNANDHSDITATWNWSLTTNTALRMQVGYQDWATHQATASMIAYFYY</sequence>
<evidence type="ECO:0000259" key="4">
    <source>
        <dbReference type="Pfam" id="PF25224"/>
    </source>
</evidence>
<feature type="domain" description="DUF7842" evidence="4">
    <location>
        <begin position="315"/>
        <end position="400"/>
    </location>
</feature>
<dbReference type="RefSeq" id="WP_161157824.1">
    <property type="nucleotide sequence ID" value="NZ_WEKT01000052.1"/>
</dbReference>
<dbReference type="InterPro" id="IPR057165">
    <property type="entry name" value="DUF7843"/>
</dbReference>
<name>A0A7X4LNV8_9VIBR</name>
<accession>A0A7X4LNV8</accession>
<comment type="caution">
    <text evidence="6">The sequence shown here is derived from an EMBL/GenBank/DDBJ whole genome shotgun (WGS) entry which is preliminary data.</text>
</comment>
<dbReference type="Pfam" id="PF25222">
    <property type="entry name" value="DUF7840"/>
    <property type="match status" value="1"/>
</dbReference>
<evidence type="ECO:0000259" key="5">
    <source>
        <dbReference type="Pfam" id="PF25225"/>
    </source>
</evidence>
<feature type="domain" description="Lnb N-terminal periplasmic" evidence="2">
    <location>
        <begin position="135"/>
        <end position="306"/>
    </location>
</feature>
<keyword evidence="7" id="KW-1185">Reference proteome</keyword>
<dbReference type="EMBL" id="WEKT01000052">
    <property type="protein sequence ID" value="MZI95344.1"/>
    <property type="molecule type" value="Genomic_DNA"/>
</dbReference>
<keyword evidence="1" id="KW-0732">Signal</keyword>
<gene>
    <name evidence="6" type="ORF">F9817_19395</name>
</gene>
<protein>
    <submittedName>
        <fullName evidence="6">DUF4105 domain-containing protein</fullName>
    </submittedName>
</protein>
<proteinExistence type="predicted"/>
<organism evidence="6 7">
    <name type="scientific">Vibrio eleionomae</name>
    <dbReference type="NCBI Taxonomy" id="2653505"/>
    <lineage>
        <taxon>Bacteria</taxon>
        <taxon>Pseudomonadati</taxon>
        <taxon>Pseudomonadota</taxon>
        <taxon>Gammaproteobacteria</taxon>
        <taxon>Vibrionales</taxon>
        <taxon>Vibrionaceae</taxon>
        <taxon>Vibrio</taxon>
    </lineage>
</organism>
<dbReference type="InterPro" id="IPR057162">
    <property type="entry name" value="DUF7840"/>
</dbReference>